<keyword evidence="8" id="KW-0378">Hydrolase</keyword>
<dbReference type="InterPro" id="IPR001107">
    <property type="entry name" value="Band_7"/>
</dbReference>
<keyword evidence="5" id="KW-0472">Membrane</keyword>
<comment type="similarity">
    <text evidence="2 6">Belongs to the band 7/mec-2 family. HflC subfamily.</text>
</comment>
<dbReference type="GO" id="GO:0016020">
    <property type="term" value="C:membrane"/>
    <property type="evidence" value="ECO:0007669"/>
    <property type="project" value="UniProtKB-SubCell"/>
</dbReference>
<dbReference type="PIRSF" id="PIRSF005651">
    <property type="entry name" value="HflC"/>
    <property type="match status" value="1"/>
</dbReference>
<dbReference type="PANTHER" id="PTHR42911:SF1">
    <property type="entry name" value="MODULATOR OF FTSH PROTEASE HFLC"/>
    <property type="match status" value="1"/>
</dbReference>
<dbReference type="InterPro" id="IPR036013">
    <property type="entry name" value="Band_7/SPFH_dom_sf"/>
</dbReference>
<comment type="subcellular location">
    <subcellularLocation>
        <location evidence="1">Membrane</location>
        <topology evidence="1">Single-pass membrane protein</topology>
    </subcellularLocation>
</comment>
<accession>A0A9D7JZP8</accession>
<evidence type="ECO:0000256" key="5">
    <source>
        <dbReference type="ARBA" id="ARBA00023136"/>
    </source>
</evidence>
<dbReference type="PRINTS" id="PR00721">
    <property type="entry name" value="STOMATIN"/>
</dbReference>
<dbReference type="CDD" id="cd03405">
    <property type="entry name" value="SPFH_HflC"/>
    <property type="match status" value="1"/>
</dbReference>
<dbReference type="NCBIfam" id="TIGR01932">
    <property type="entry name" value="hflC"/>
    <property type="match status" value="1"/>
</dbReference>
<keyword evidence="8" id="KW-0645">Protease</keyword>
<keyword evidence="4" id="KW-1133">Transmembrane helix</keyword>
<reference evidence="8" key="1">
    <citation type="submission" date="2020-10" db="EMBL/GenBank/DDBJ databases">
        <title>Connecting structure to function with the recovery of over 1000 high-quality activated sludge metagenome-assembled genomes encoding full-length rRNA genes using long-read sequencing.</title>
        <authorList>
            <person name="Singleton C.M."/>
            <person name="Petriglieri F."/>
            <person name="Kristensen J.M."/>
            <person name="Kirkegaard R.H."/>
            <person name="Michaelsen T.Y."/>
            <person name="Andersen M.H."/>
            <person name="Karst S.M."/>
            <person name="Dueholm M.S."/>
            <person name="Nielsen P.H."/>
            <person name="Albertsen M."/>
        </authorList>
    </citation>
    <scope>NUCLEOTIDE SEQUENCE</scope>
    <source>
        <strain evidence="8">Hirt_18-Q3-R61-65_BATAC.395</strain>
    </source>
</reference>
<comment type="function">
    <text evidence="6">HflC and HflK could regulate a protease.</text>
</comment>
<evidence type="ECO:0000313" key="9">
    <source>
        <dbReference type="Proteomes" id="UP000886689"/>
    </source>
</evidence>
<dbReference type="Gene3D" id="3.30.479.30">
    <property type="entry name" value="Band 7 domain"/>
    <property type="match status" value="1"/>
</dbReference>
<protein>
    <recommendedName>
        <fullName evidence="6">Protein HflC</fullName>
    </recommendedName>
</protein>
<name>A0A9D7JZP8_9PROT</name>
<feature type="domain" description="Band 7" evidence="7">
    <location>
        <begin position="21"/>
        <end position="185"/>
    </location>
</feature>
<evidence type="ECO:0000259" key="7">
    <source>
        <dbReference type="SMART" id="SM00244"/>
    </source>
</evidence>
<evidence type="ECO:0000256" key="1">
    <source>
        <dbReference type="ARBA" id="ARBA00004167"/>
    </source>
</evidence>
<gene>
    <name evidence="8" type="primary">hflC</name>
    <name evidence="8" type="ORF">IPL58_06160</name>
</gene>
<dbReference type="SUPFAM" id="SSF117892">
    <property type="entry name" value="Band 7/SPFH domain"/>
    <property type="match status" value="1"/>
</dbReference>
<dbReference type="InterPro" id="IPR001972">
    <property type="entry name" value="Stomatin_HflK_fam"/>
</dbReference>
<proteinExistence type="inferred from homology"/>
<dbReference type="Proteomes" id="UP000886689">
    <property type="component" value="Unassembled WGS sequence"/>
</dbReference>
<comment type="caution">
    <text evidence="8">The sequence shown here is derived from an EMBL/GenBank/DDBJ whole genome shotgun (WGS) entry which is preliminary data.</text>
</comment>
<dbReference type="SMART" id="SM00244">
    <property type="entry name" value="PHB"/>
    <property type="match status" value="1"/>
</dbReference>
<evidence type="ECO:0000256" key="2">
    <source>
        <dbReference type="ARBA" id="ARBA00007862"/>
    </source>
</evidence>
<dbReference type="AlphaFoldDB" id="A0A9D7JZP8"/>
<sequence length="296" mass="33763">MKNNLSFVAASIGALLVVLGLSIFTVDQRQFAIVFQLGEVKEVISDPGLNFKWPMIQNVRYFDRRILTMDNNEPERFITSEKKNVLVDSFVKWRIVDPNLFYISVQGDETRARTRLSQTVNAGLREEFGKRTVHDVVSGERDKIMEDMRAKADLDARKIGVQIVDVRIKRVDLPTEVSESVYRRMEAERKRVANELRSQGAAEAEKIRADADKQREVIVAEAYRDAQKVKGDGDAKAASIYAQAFGQNPEFYAFYRSLEAYRSSFRSKNDIIVVEPNSDFFKYLKSQGRGGDKNGK</sequence>
<keyword evidence="3" id="KW-0812">Transmembrane</keyword>
<dbReference type="GO" id="GO:0006508">
    <property type="term" value="P:proteolysis"/>
    <property type="evidence" value="ECO:0007669"/>
    <property type="project" value="UniProtKB-KW"/>
</dbReference>
<evidence type="ECO:0000256" key="6">
    <source>
        <dbReference type="PIRNR" id="PIRNR005651"/>
    </source>
</evidence>
<evidence type="ECO:0000256" key="3">
    <source>
        <dbReference type="ARBA" id="ARBA00022692"/>
    </source>
</evidence>
<dbReference type="PANTHER" id="PTHR42911">
    <property type="entry name" value="MODULATOR OF FTSH PROTEASE HFLC"/>
    <property type="match status" value="1"/>
</dbReference>
<evidence type="ECO:0000313" key="8">
    <source>
        <dbReference type="EMBL" id="MBK8523729.1"/>
    </source>
</evidence>
<organism evidence="8 9">
    <name type="scientific">Candidatus Proximibacter danicus</name>
    <dbReference type="NCBI Taxonomy" id="2954365"/>
    <lineage>
        <taxon>Bacteria</taxon>
        <taxon>Pseudomonadati</taxon>
        <taxon>Pseudomonadota</taxon>
        <taxon>Betaproteobacteria</taxon>
        <taxon>Candidatus Proximibacter</taxon>
    </lineage>
</organism>
<dbReference type="Pfam" id="PF01145">
    <property type="entry name" value="Band_7"/>
    <property type="match status" value="1"/>
</dbReference>
<dbReference type="EMBL" id="JADJUC010000004">
    <property type="protein sequence ID" value="MBK8523729.1"/>
    <property type="molecule type" value="Genomic_DNA"/>
</dbReference>
<evidence type="ECO:0000256" key="4">
    <source>
        <dbReference type="ARBA" id="ARBA00022989"/>
    </source>
</evidence>
<dbReference type="GO" id="GO:0008233">
    <property type="term" value="F:peptidase activity"/>
    <property type="evidence" value="ECO:0007669"/>
    <property type="project" value="UniProtKB-KW"/>
</dbReference>
<dbReference type="InterPro" id="IPR010200">
    <property type="entry name" value="HflC"/>
</dbReference>